<organism evidence="2">
    <name type="scientific">Hungatella hathewayi</name>
    <dbReference type="NCBI Taxonomy" id="154046"/>
    <lineage>
        <taxon>Bacteria</taxon>
        <taxon>Bacillati</taxon>
        <taxon>Bacillota</taxon>
        <taxon>Clostridia</taxon>
        <taxon>Lachnospirales</taxon>
        <taxon>Lachnospiraceae</taxon>
        <taxon>Hungatella</taxon>
    </lineage>
</organism>
<feature type="transmembrane region" description="Helical" evidence="1">
    <location>
        <begin position="77"/>
        <end position="98"/>
    </location>
</feature>
<keyword evidence="1" id="KW-0812">Transmembrane</keyword>
<protein>
    <recommendedName>
        <fullName evidence="3">DUF3784 domain-containing protein</fullName>
    </recommendedName>
</protein>
<sequence>MNISIWVPWSIVCILGVISIVLLLGKCSFLIAGYNLLPKERKQKYNEKRLCRVVGCCTSVIAVILGIAAFYRFEMPAVISWIIPWGLFGTIAVVAILADTICRRKL</sequence>
<reference evidence="2" key="1">
    <citation type="submission" date="2019-11" db="EMBL/GenBank/DDBJ databases">
        <authorList>
            <person name="Feng L."/>
        </authorList>
    </citation>
    <scope>NUCLEOTIDE SEQUENCE</scope>
    <source>
        <strain evidence="2">ChathewayiLFYP18</strain>
    </source>
</reference>
<proteinExistence type="predicted"/>
<evidence type="ECO:0008006" key="3">
    <source>
        <dbReference type="Google" id="ProtNLM"/>
    </source>
</evidence>
<feature type="transmembrane region" description="Helical" evidence="1">
    <location>
        <begin position="49"/>
        <end position="71"/>
    </location>
</feature>
<keyword evidence="1" id="KW-0472">Membrane</keyword>
<dbReference type="RefSeq" id="WP_156834426.1">
    <property type="nucleotide sequence ID" value="NZ_CACRUH010000090.1"/>
</dbReference>
<evidence type="ECO:0000256" key="1">
    <source>
        <dbReference type="SAM" id="Phobius"/>
    </source>
</evidence>
<gene>
    <name evidence="2" type="ORF">CHLFYP18_04079</name>
</gene>
<evidence type="ECO:0000313" key="2">
    <source>
        <dbReference type="EMBL" id="VYU83305.1"/>
    </source>
</evidence>
<dbReference type="AlphaFoldDB" id="A0A6N3I2E6"/>
<keyword evidence="1" id="KW-1133">Transmembrane helix</keyword>
<feature type="transmembrane region" description="Helical" evidence="1">
    <location>
        <begin position="6"/>
        <end position="37"/>
    </location>
</feature>
<dbReference type="Pfam" id="PF12650">
    <property type="entry name" value="DUF3784"/>
    <property type="match status" value="1"/>
</dbReference>
<name>A0A6N3I2E6_9FIRM</name>
<dbReference type="EMBL" id="CACRUH010000090">
    <property type="protein sequence ID" value="VYU83305.1"/>
    <property type="molecule type" value="Genomic_DNA"/>
</dbReference>
<accession>A0A6N3I2E6</accession>
<dbReference type="InterPro" id="IPR017259">
    <property type="entry name" value="UCP037672"/>
</dbReference>